<gene>
    <name evidence="2" type="ORF">SMD11_0898</name>
</gene>
<dbReference type="KEGG" id="salj:SMD11_0898"/>
<sequence length="71" mass="7349">MTSSHTRLTPDLPPLVDVPDLPGAQRSDPAGRDPEERTWDGAAHDTGPGHGGGAHHGHDGRHDRAGEDSGG</sequence>
<proteinExistence type="predicted"/>
<accession>A0A1Z2KWY9</accession>
<reference evidence="2 3" key="1">
    <citation type="submission" date="2017-06" db="EMBL/GenBank/DDBJ databases">
        <title>Streptomyces albireticuli Genome sequencing and assembly.</title>
        <authorList>
            <person name="Wang Y."/>
            <person name="Du B."/>
            <person name="Ding Y."/>
            <person name="Liu H."/>
            <person name="Hou Q."/>
            <person name="Liu K."/>
            <person name="Yao L."/>
            <person name="Wang C."/>
        </authorList>
    </citation>
    <scope>NUCLEOTIDE SEQUENCE [LARGE SCALE GENOMIC DNA]</scope>
    <source>
        <strain evidence="2 3">MDJK11</strain>
    </source>
</reference>
<organism evidence="2 3">
    <name type="scientific">Streptomyces albireticuli</name>
    <dbReference type="NCBI Taxonomy" id="1940"/>
    <lineage>
        <taxon>Bacteria</taxon>
        <taxon>Bacillati</taxon>
        <taxon>Actinomycetota</taxon>
        <taxon>Actinomycetes</taxon>
        <taxon>Kitasatosporales</taxon>
        <taxon>Streptomycetaceae</taxon>
        <taxon>Streptomyces</taxon>
    </lineage>
</organism>
<feature type="region of interest" description="Disordered" evidence="1">
    <location>
        <begin position="1"/>
        <end position="71"/>
    </location>
</feature>
<evidence type="ECO:0000256" key="1">
    <source>
        <dbReference type="SAM" id="MobiDB-lite"/>
    </source>
</evidence>
<evidence type="ECO:0000313" key="3">
    <source>
        <dbReference type="Proteomes" id="UP000195755"/>
    </source>
</evidence>
<evidence type="ECO:0000313" key="2">
    <source>
        <dbReference type="EMBL" id="ARZ66564.1"/>
    </source>
</evidence>
<feature type="compositionally biased region" description="Basic and acidic residues" evidence="1">
    <location>
        <begin position="29"/>
        <end position="43"/>
    </location>
</feature>
<dbReference type="RefSeq" id="WP_087925168.1">
    <property type="nucleotide sequence ID" value="NZ_CP021744.1"/>
</dbReference>
<name>A0A1Z2KWY9_9ACTN</name>
<dbReference type="Proteomes" id="UP000195755">
    <property type="component" value="Chromosome"/>
</dbReference>
<protein>
    <submittedName>
        <fullName evidence="2">Uncharacterized protein</fullName>
    </submittedName>
</protein>
<dbReference type="EMBL" id="CP021744">
    <property type="protein sequence ID" value="ARZ66564.1"/>
    <property type="molecule type" value="Genomic_DNA"/>
</dbReference>
<feature type="compositionally biased region" description="Basic and acidic residues" evidence="1">
    <location>
        <begin position="56"/>
        <end position="71"/>
    </location>
</feature>
<dbReference type="AlphaFoldDB" id="A0A1Z2KWY9"/>